<evidence type="ECO:0000313" key="4">
    <source>
        <dbReference type="Proteomes" id="UP000478052"/>
    </source>
</evidence>
<gene>
    <name evidence="3" type="ORF">FWK35_00032728</name>
</gene>
<dbReference type="Gene3D" id="3.30.420.10">
    <property type="entry name" value="Ribonuclease H-like superfamily/Ribonuclease H"/>
    <property type="match status" value="1"/>
</dbReference>
<dbReference type="EMBL" id="VUJU01011132">
    <property type="protein sequence ID" value="KAF0711882.1"/>
    <property type="molecule type" value="Genomic_DNA"/>
</dbReference>
<keyword evidence="4" id="KW-1185">Reference proteome</keyword>
<dbReference type="GO" id="GO:0003676">
    <property type="term" value="F:nucleic acid binding"/>
    <property type="evidence" value="ECO:0007669"/>
    <property type="project" value="InterPro"/>
</dbReference>
<dbReference type="OrthoDB" id="6628920at2759"/>
<evidence type="ECO:0000259" key="2">
    <source>
        <dbReference type="Pfam" id="PF16087"/>
    </source>
</evidence>
<sequence>MPWSGEQRGFVIEAFFKNAECVIATQRAFRTRFSLNPNESVPDRKTILNWLQNLRATGSAMSKKPVGRPKSVRTPENIAAVRTSIEQSPSRSARKHASALGISDRTVRRILHYYCNAILTVVPPNGIVWSSDEAHFHISGTVNKQNFCYWAAENPLKIHQRPLHSPKVTVWCALSSVGIVGPYFFEEGGVTVTVTSNRYCEMLENFLRPKIKEYENNDVFWFQQDGATAHTARCSRAVLQKMFPGRLISLRENITWPPRSSDLNPCDYFLWRYLKAEVFKHRPRTIEELKEAIRQEISAIPLDMLAKVMENFRERLHMCVARQGNHLDDITFKK</sequence>
<accession>A0A6G0VW91</accession>
<dbReference type="SUPFAM" id="SSF46689">
    <property type="entry name" value="Homeodomain-like"/>
    <property type="match status" value="1"/>
</dbReference>
<dbReference type="Proteomes" id="UP000478052">
    <property type="component" value="Unassembled WGS sequence"/>
</dbReference>
<feature type="domain" description="DUF4817" evidence="2">
    <location>
        <begin position="4"/>
        <end position="59"/>
    </location>
</feature>
<evidence type="ECO:0000313" key="3">
    <source>
        <dbReference type="EMBL" id="KAF0711882.1"/>
    </source>
</evidence>
<proteinExistence type="predicted"/>
<dbReference type="InterPro" id="IPR032135">
    <property type="entry name" value="DUF4817"/>
</dbReference>
<comment type="caution">
    <text evidence="3">The sequence shown here is derived from an EMBL/GenBank/DDBJ whole genome shotgun (WGS) entry which is preliminary data.</text>
</comment>
<dbReference type="Pfam" id="PF16087">
    <property type="entry name" value="DUF4817"/>
    <property type="match status" value="1"/>
</dbReference>
<evidence type="ECO:0000256" key="1">
    <source>
        <dbReference type="ARBA" id="ARBA00004123"/>
    </source>
</evidence>
<protein>
    <submittedName>
        <fullName evidence="3">DUF4817 domain-containing protein</fullName>
    </submittedName>
</protein>
<dbReference type="PANTHER" id="PTHR47326:SF1">
    <property type="entry name" value="HTH PSQ-TYPE DOMAIN-CONTAINING PROTEIN"/>
    <property type="match status" value="1"/>
</dbReference>
<dbReference type="PANTHER" id="PTHR47326">
    <property type="entry name" value="TRANSPOSABLE ELEMENT TC3 TRANSPOSASE-LIKE PROTEIN"/>
    <property type="match status" value="1"/>
</dbReference>
<comment type="subcellular location">
    <subcellularLocation>
        <location evidence="1">Nucleus</location>
    </subcellularLocation>
</comment>
<name>A0A6G0VW91_APHCR</name>
<reference evidence="3 4" key="1">
    <citation type="submission" date="2019-08" db="EMBL/GenBank/DDBJ databases">
        <title>Whole genome of Aphis craccivora.</title>
        <authorList>
            <person name="Voronova N.V."/>
            <person name="Shulinski R.S."/>
            <person name="Bandarenka Y.V."/>
            <person name="Zhorov D.G."/>
            <person name="Warner D."/>
        </authorList>
    </citation>
    <scope>NUCLEOTIDE SEQUENCE [LARGE SCALE GENOMIC DNA]</scope>
    <source>
        <strain evidence="3">180601</strain>
        <tissue evidence="3">Whole Body</tissue>
    </source>
</reference>
<dbReference type="GO" id="GO:0005634">
    <property type="term" value="C:nucleus"/>
    <property type="evidence" value="ECO:0007669"/>
    <property type="project" value="UniProtKB-SubCell"/>
</dbReference>
<organism evidence="3 4">
    <name type="scientific">Aphis craccivora</name>
    <name type="common">Cowpea aphid</name>
    <dbReference type="NCBI Taxonomy" id="307492"/>
    <lineage>
        <taxon>Eukaryota</taxon>
        <taxon>Metazoa</taxon>
        <taxon>Ecdysozoa</taxon>
        <taxon>Arthropoda</taxon>
        <taxon>Hexapoda</taxon>
        <taxon>Insecta</taxon>
        <taxon>Pterygota</taxon>
        <taxon>Neoptera</taxon>
        <taxon>Paraneoptera</taxon>
        <taxon>Hemiptera</taxon>
        <taxon>Sternorrhyncha</taxon>
        <taxon>Aphidomorpha</taxon>
        <taxon>Aphidoidea</taxon>
        <taxon>Aphididae</taxon>
        <taxon>Aphidini</taxon>
        <taxon>Aphis</taxon>
        <taxon>Aphis</taxon>
    </lineage>
</organism>
<dbReference type="InterPro" id="IPR009057">
    <property type="entry name" value="Homeodomain-like_sf"/>
</dbReference>
<dbReference type="InterPro" id="IPR036397">
    <property type="entry name" value="RNaseH_sf"/>
</dbReference>
<dbReference type="AlphaFoldDB" id="A0A6G0VW91"/>